<evidence type="ECO:0000313" key="1">
    <source>
        <dbReference type="EMBL" id="XCF15543.1"/>
    </source>
</evidence>
<sequence>MEPGTYTLLVELPEPATVEFGAKGAYDLDEGWYAYTGSAFGAGGLKRVERHRRLARGESDARHWHVDYLLGQPDSRVVAVYVTENDDVECETAQALNDAGTPLAGLGASDCDCPAHLAYSPEREALGSQIAQVHEGKLRENRG</sequence>
<proteinExistence type="predicted"/>
<dbReference type="PANTHER" id="PTHR37460">
    <property type="entry name" value="ENDONUCLEASE III"/>
    <property type="match status" value="1"/>
</dbReference>
<gene>
    <name evidence="1" type="ORF">ABSL23_09825</name>
</gene>
<dbReference type="Pfam" id="PF01986">
    <property type="entry name" value="DUF123"/>
    <property type="match status" value="1"/>
</dbReference>
<name>A0AAU8C9P0_9EURY</name>
<dbReference type="RefSeq" id="WP_353633595.1">
    <property type="nucleotide sequence ID" value="NZ_CP159204.1"/>
</dbReference>
<dbReference type="AlphaFoldDB" id="A0AAU8C9P0"/>
<accession>A0AAU8C9P0</accession>
<dbReference type="EMBL" id="CP159204">
    <property type="protein sequence ID" value="XCF15543.1"/>
    <property type="molecule type" value="Genomic_DNA"/>
</dbReference>
<protein>
    <submittedName>
        <fullName evidence="1">GIY-YIG nuclease family protein</fullName>
    </submittedName>
</protein>
<dbReference type="CDD" id="cd10441">
    <property type="entry name" value="GIY-YIG_COG1833"/>
    <property type="match status" value="1"/>
</dbReference>
<organism evidence="1">
    <name type="scientific">Halobacterium sp. NMX12-1</name>
    <dbReference type="NCBI Taxonomy" id="3166650"/>
    <lineage>
        <taxon>Archaea</taxon>
        <taxon>Methanobacteriati</taxon>
        <taxon>Methanobacteriota</taxon>
        <taxon>Stenosarchaea group</taxon>
        <taxon>Halobacteria</taxon>
        <taxon>Halobacteriales</taxon>
        <taxon>Halobacteriaceae</taxon>
        <taxon>Halobacterium</taxon>
    </lineage>
</organism>
<dbReference type="GeneID" id="91109447"/>
<dbReference type="InterPro" id="IPR002837">
    <property type="entry name" value="DUF123"/>
</dbReference>
<dbReference type="KEGG" id="hanx:ABSL23_09825"/>
<dbReference type="PANTHER" id="PTHR37460:SF1">
    <property type="entry name" value="ENDONUCLEASE III"/>
    <property type="match status" value="1"/>
</dbReference>
<reference evidence="1" key="1">
    <citation type="submission" date="2024-06" db="EMBL/GenBank/DDBJ databases">
        <title>Genome Sequence of an extremely halophilic archaeon isolated from Permian era halite, Salado Formation, Carlsbad, New Mexico: Halobacterium sp. strain NMX12-1.</title>
        <authorList>
            <person name="Sotoa L."/>
            <person name="DasSarma P."/>
            <person name="Anton B.P."/>
            <person name="Vincze T."/>
            <person name="Verma I."/>
            <person name="Eralp B."/>
            <person name="Powers D.W."/>
            <person name="Dozier B.L."/>
            <person name="Roberts R.J."/>
            <person name="DasSarma S."/>
        </authorList>
    </citation>
    <scope>NUCLEOTIDE SEQUENCE</scope>
    <source>
        <strain evidence="1">NMX12-1</strain>
    </source>
</reference>